<evidence type="ECO:0000313" key="4">
    <source>
        <dbReference type="Proteomes" id="UP000244335"/>
    </source>
</evidence>
<dbReference type="EMBL" id="QDFR01000001">
    <property type="protein sequence ID" value="PVE57170.1"/>
    <property type="molecule type" value="Genomic_DNA"/>
</dbReference>
<evidence type="ECO:0000256" key="2">
    <source>
        <dbReference type="SAM" id="SignalP"/>
    </source>
</evidence>
<evidence type="ECO:0000256" key="1">
    <source>
        <dbReference type="SAM" id="MobiDB-lite"/>
    </source>
</evidence>
<comment type="caution">
    <text evidence="3">The sequence shown here is derived from an EMBL/GenBank/DDBJ whole genome shotgun (WGS) entry which is preliminary data.</text>
</comment>
<feature type="region of interest" description="Disordered" evidence="1">
    <location>
        <begin position="168"/>
        <end position="187"/>
    </location>
</feature>
<accession>A0AA92HB77</accession>
<dbReference type="Proteomes" id="UP000244335">
    <property type="component" value="Unassembled WGS sequence"/>
</dbReference>
<name>A0AA92HB77_RHIRH</name>
<feature type="chain" id="PRO_5041710291" evidence="2">
    <location>
        <begin position="24"/>
        <end position="187"/>
    </location>
</feature>
<feature type="signal peptide" evidence="2">
    <location>
        <begin position="1"/>
        <end position="23"/>
    </location>
</feature>
<proteinExistence type="predicted"/>
<dbReference type="AlphaFoldDB" id="A0AA92HB77"/>
<reference evidence="3 4" key="1">
    <citation type="submission" date="2018-04" db="EMBL/GenBank/DDBJ databases">
        <authorList>
            <person name="Hagen T."/>
        </authorList>
    </citation>
    <scope>NUCLEOTIDE SEQUENCE [LARGE SCALE GENOMIC DNA]</scope>
    <source>
        <strain evidence="3 4">TPD7009</strain>
    </source>
</reference>
<organism evidence="3 4">
    <name type="scientific">Rhizobium rhizogenes</name>
    <name type="common">Agrobacterium rhizogenes</name>
    <dbReference type="NCBI Taxonomy" id="359"/>
    <lineage>
        <taxon>Bacteria</taxon>
        <taxon>Pseudomonadati</taxon>
        <taxon>Pseudomonadota</taxon>
        <taxon>Alphaproteobacteria</taxon>
        <taxon>Hyphomicrobiales</taxon>
        <taxon>Rhizobiaceae</taxon>
        <taxon>Rhizobium/Agrobacterium group</taxon>
        <taxon>Rhizobium</taxon>
    </lineage>
</organism>
<protein>
    <submittedName>
        <fullName evidence="3">Uncharacterized protein</fullName>
    </submittedName>
</protein>
<keyword evidence="2" id="KW-0732">Signal</keyword>
<feature type="compositionally biased region" description="Basic and acidic residues" evidence="1">
    <location>
        <begin position="168"/>
        <end position="179"/>
    </location>
</feature>
<evidence type="ECO:0000313" key="3">
    <source>
        <dbReference type="EMBL" id="PVE57170.1"/>
    </source>
</evidence>
<gene>
    <name evidence="3" type="ORF">DC430_05445</name>
</gene>
<sequence>MDRLLKHTLLAACLLYVPFSANAAPVEWGTFGNWSVAVEPDRNFGCYVALRSEGDTILHFGMDLATEFPRFYFLLRNEKWKSLEDEKVYPLLFTFDSKAPLEVDAIASVSETLQDLSIGKMGGKFMLEAQKSTQLRVTYAEKDVANFQLEGATQAIYEMRACQDETEKMLRKSAEDAKPQDPFAKTP</sequence>